<dbReference type="InterPro" id="IPR052580">
    <property type="entry name" value="Lipid_Hydrolase"/>
</dbReference>
<feature type="compositionally biased region" description="Basic and acidic residues" evidence="2">
    <location>
        <begin position="37"/>
        <end position="48"/>
    </location>
</feature>
<evidence type="ECO:0000259" key="3">
    <source>
        <dbReference type="Pfam" id="PF01734"/>
    </source>
</evidence>
<name>A0AAD9J7Y8_9ANNE</name>
<proteinExistence type="predicted"/>
<accession>A0AAD9J7Y8</accession>
<keyword evidence="1" id="KW-0443">Lipid metabolism</keyword>
<dbReference type="GO" id="GO:0006629">
    <property type="term" value="P:lipid metabolic process"/>
    <property type="evidence" value="ECO:0007669"/>
    <property type="project" value="UniProtKB-KW"/>
</dbReference>
<evidence type="ECO:0000313" key="5">
    <source>
        <dbReference type="Proteomes" id="UP001208570"/>
    </source>
</evidence>
<reference evidence="4" key="1">
    <citation type="journal article" date="2023" name="Mol. Biol. Evol.">
        <title>Third-Generation Sequencing Reveals the Adaptive Role of the Epigenome in Three Deep-Sea Polychaetes.</title>
        <authorList>
            <person name="Perez M."/>
            <person name="Aroh O."/>
            <person name="Sun Y."/>
            <person name="Lan Y."/>
            <person name="Juniper S.K."/>
            <person name="Young C.R."/>
            <person name="Angers B."/>
            <person name="Qian P.Y."/>
        </authorList>
    </citation>
    <scope>NUCLEOTIDE SEQUENCE</scope>
    <source>
        <strain evidence="4">P08H-3</strain>
    </source>
</reference>
<dbReference type="Proteomes" id="UP001208570">
    <property type="component" value="Unassembled WGS sequence"/>
</dbReference>
<dbReference type="Gene3D" id="3.40.1090.10">
    <property type="entry name" value="Cytosolic phospholipase A2 catalytic domain"/>
    <property type="match status" value="2"/>
</dbReference>
<feature type="region of interest" description="Disordered" evidence="2">
    <location>
        <begin position="1"/>
        <end position="48"/>
    </location>
</feature>
<dbReference type="InterPro" id="IPR002641">
    <property type="entry name" value="PNPLA_dom"/>
</dbReference>
<evidence type="ECO:0000256" key="2">
    <source>
        <dbReference type="SAM" id="MobiDB-lite"/>
    </source>
</evidence>
<dbReference type="SUPFAM" id="SSF52151">
    <property type="entry name" value="FabD/lysophospholipase-like"/>
    <property type="match status" value="1"/>
</dbReference>
<dbReference type="EMBL" id="JAODUP010000535">
    <property type="protein sequence ID" value="KAK2147793.1"/>
    <property type="molecule type" value="Genomic_DNA"/>
</dbReference>
<dbReference type="CDD" id="cd07207">
    <property type="entry name" value="Pat_ExoU_VipD_like"/>
    <property type="match status" value="1"/>
</dbReference>
<dbReference type="InterPro" id="IPR016035">
    <property type="entry name" value="Acyl_Trfase/lysoPLipase"/>
</dbReference>
<organism evidence="4 5">
    <name type="scientific">Paralvinella palmiformis</name>
    <dbReference type="NCBI Taxonomy" id="53620"/>
    <lineage>
        <taxon>Eukaryota</taxon>
        <taxon>Metazoa</taxon>
        <taxon>Spiralia</taxon>
        <taxon>Lophotrochozoa</taxon>
        <taxon>Annelida</taxon>
        <taxon>Polychaeta</taxon>
        <taxon>Sedentaria</taxon>
        <taxon>Canalipalpata</taxon>
        <taxon>Terebellida</taxon>
        <taxon>Terebelliformia</taxon>
        <taxon>Alvinellidae</taxon>
        <taxon>Paralvinella</taxon>
    </lineage>
</organism>
<sequence length="560" mass="64415">MGNRSSKKKEDDASGGRRVNNKRSSFKDSIRSLANRRPKEPEEIPEDKGPKIKLEVPVENYTFPFENIVFEECLEELGIWRCITRIAATNTGSMAAALLSVGYNSYQLERYLSQDLNDLFIDHSCGCCGFYNNINKRFGWNPAKRFYRWFGERVKDAAGNADITFLEVRQDKTNKAIIQVYQTFGRELCIVVTNVSQMTTIYCHPKTTPDLPIRVAVRMALTTPGLVQPVKYRLDDYKEYFADGGILCNYPIHCFDGWWLSLKPNDSFLVKLHPFSELGKSLDIDNRFGGYSDRTIGCLVYADYEEEGLQYILEQRSNYKDTVNMPDTKLAKKAKERKGARKYAADKHADLSIALKNLLEALKEHGLDESKSLTKNDMENILSKRTELSDIDLRILFGKNCNADTIFKILNVVENEKLEVADLIRHMDNRGLRYYSHYLNYRRKDINTLGNYILALNEGLLTGAGRSHVQKRDLDRTVGINTYHVGATDFNLTREDRKFLVEQGKLATKDFLEYFVTRKIPVPSGDKNYENDDMSQFIDDGLSEIIDHRDYMEDFFGRIA</sequence>
<dbReference type="PANTHER" id="PTHR46394:SF1">
    <property type="entry name" value="PNPLA DOMAIN-CONTAINING PROTEIN"/>
    <property type="match status" value="1"/>
</dbReference>
<evidence type="ECO:0000313" key="4">
    <source>
        <dbReference type="EMBL" id="KAK2147793.1"/>
    </source>
</evidence>
<feature type="domain" description="PNPLA" evidence="3">
    <location>
        <begin position="82"/>
        <end position="253"/>
    </location>
</feature>
<dbReference type="PANTHER" id="PTHR46394">
    <property type="entry name" value="ANNEXIN"/>
    <property type="match status" value="1"/>
</dbReference>
<comment type="caution">
    <text evidence="4">The sequence shown here is derived from an EMBL/GenBank/DDBJ whole genome shotgun (WGS) entry which is preliminary data.</text>
</comment>
<dbReference type="AlphaFoldDB" id="A0AAD9J7Y8"/>
<gene>
    <name evidence="4" type="ORF">LSH36_535g01018</name>
</gene>
<dbReference type="Pfam" id="PF01734">
    <property type="entry name" value="Patatin"/>
    <property type="match status" value="1"/>
</dbReference>
<evidence type="ECO:0000256" key="1">
    <source>
        <dbReference type="ARBA" id="ARBA00023098"/>
    </source>
</evidence>
<keyword evidence="5" id="KW-1185">Reference proteome</keyword>
<protein>
    <recommendedName>
        <fullName evidence="3">PNPLA domain-containing protein</fullName>
    </recommendedName>
</protein>